<sequence>MERKGGSLASYAISQTRKWNNIEVNYEAVTSFPTATELKLQLRNTDSVFWAFQVYDEQNRVLEPLNSHGQGAGEEREYKYYFEPLASTPQLLTIKPYLSSADSTT</sequence>
<dbReference type="Proteomes" id="UP001153404">
    <property type="component" value="Unassembled WGS sequence"/>
</dbReference>
<protein>
    <submittedName>
        <fullName evidence="2">DUF5643 domain-containing protein</fullName>
    </submittedName>
</protein>
<dbReference type="RefSeq" id="WP_277532498.1">
    <property type="nucleotide sequence ID" value="NZ_JAPDIA010000003.1"/>
</dbReference>
<comment type="caution">
    <text evidence="2">The sequence shown here is derived from an EMBL/GenBank/DDBJ whole genome shotgun (WGS) entry which is preliminary data.</text>
</comment>
<dbReference type="AlphaFoldDB" id="A0A9X4KUN1"/>
<keyword evidence="3" id="KW-1185">Reference proteome</keyword>
<evidence type="ECO:0000259" key="1">
    <source>
        <dbReference type="Pfam" id="PF18705"/>
    </source>
</evidence>
<evidence type="ECO:0000313" key="3">
    <source>
        <dbReference type="Proteomes" id="UP001153404"/>
    </source>
</evidence>
<organism evidence="2 3">
    <name type="scientific">Cohnella rhizosphaerae</name>
    <dbReference type="NCBI Taxonomy" id="1457232"/>
    <lineage>
        <taxon>Bacteria</taxon>
        <taxon>Bacillati</taxon>
        <taxon>Bacillota</taxon>
        <taxon>Bacilli</taxon>
        <taxon>Bacillales</taxon>
        <taxon>Paenibacillaceae</taxon>
        <taxon>Cohnella</taxon>
    </lineage>
</organism>
<feature type="domain" description="DUF5643" evidence="1">
    <location>
        <begin position="11"/>
        <end position="102"/>
    </location>
</feature>
<dbReference type="EMBL" id="JAPDIA010000003">
    <property type="protein sequence ID" value="MDG0810586.1"/>
    <property type="molecule type" value="Genomic_DNA"/>
</dbReference>
<accession>A0A9X4KUN1</accession>
<dbReference type="InterPro" id="IPR040680">
    <property type="entry name" value="DUF5643"/>
</dbReference>
<dbReference type="Pfam" id="PF18705">
    <property type="entry name" value="DUF5643"/>
    <property type="match status" value="1"/>
</dbReference>
<gene>
    <name evidence="2" type="ORF">OMP40_15355</name>
</gene>
<name>A0A9X4KUN1_9BACL</name>
<evidence type="ECO:0000313" key="2">
    <source>
        <dbReference type="EMBL" id="MDG0810586.1"/>
    </source>
</evidence>
<reference evidence="2" key="1">
    <citation type="submission" date="2022-10" db="EMBL/GenBank/DDBJ databases">
        <title>Comparative genomic analysis of Cohnella hashimotonis sp. nov., isolated from the International Space Station.</title>
        <authorList>
            <person name="Simpson A."/>
            <person name="Venkateswaran K."/>
        </authorList>
    </citation>
    <scope>NUCLEOTIDE SEQUENCE</scope>
    <source>
        <strain evidence="2">DSM 28161</strain>
    </source>
</reference>
<proteinExistence type="predicted"/>